<accession>A0A7I7VYZ2</accession>
<dbReference type="AlphaFoldDB" id="A0A7I7VYZ2"/>
<dbReference type="Proteomes" id="UP000467379">
    <property type="component" value="Chromosome"/>
</dbReference>
<dbReference type="EMBL" id="MVHM01000001">
    <property type="protein sequence ID" value="ORA41505.1"/>
    <property type="molecule type" value="Genomic_DNA"/>
</dbReference>
<evidence type="ECO:0000313" key="2">
    <source>
        <dbReference type="EMBL" id="ORA41505.1"/>
    </source>
</evidence>
<keyword evidence="4" id="KW-1185">Reference proteome</keyword>
<sequence>MAVPLSTPPPGPLPRLPEPHSVDDVARNLDQIIDWSINAQSTIGYFAVLYKRATFAVRHGLDTGAFKDPKRMERFDLVFAKRYFDALNAYFHPRTFNGLTAPWEVSFVGQADSDATMIQQMMTGLNAHICFDLGVSAATVAPHTLRDLEPDFFHVNALLGSQVPDLLDIIQKLSPAFRWVRRAVPNEIFWIRRLIVKFRTGAWWFAVALAENPAQAKQKTVNQSAWTSALGAWYLDPPEKWKPFHHIVNVVKKRESHDVGANVAALAGIAEKPHPLIKKLL</sequence>
<gene>
    <name evidence="2" type="ORF">BST20_05290</name>
    <name evidence="1" type="ORF">MBRA_07690</name>
</gene>
<reference evidence="1" key="3">
    <citation type="submission" date="2020-02" db="EMBL/GenBank/DDBJ databases">
        <authorList>
            <person name="Matsumoto Y."/>
            <person name="Motooka D."/>
            <person name="Nakamura S."/>
        </authorList>
    </citation>
    <scope>NUCLEOTIDE SEQUENCE</scope>
    <source>
        <strain evidence="1">JCM 12687</strain>
    </source>
</reference>
<dbReference type="Pfam" id="PF19458">
    <property type="entry name" value="DUF5995"/>
    <property type="match status" value="1"/>
</dbReference>
<protein>
    <submittedName>
        <fullName evidence="2">Uncharacterized protein</fullName>
    </submittedName>
</protein>
<dbReference type="InterPro" id="IPR046037">
    <property type="entry name" value="DUF5995"/>
</dbReference>
<reference evidence="2 3" key="1">
    <citation type="submission" date="2016-12" db="EMBL/GenBank/DDBJ databases">
        <title>The new phylogeny of genus Mycobacterium.</title>
        <authorList>
            <person name="Tortoli E."/>
            <person name="Trovato A."/>
            <person name="Cirillo D.M."/>
        </authorList>
    </citation>
    <scope>NUCLEOTIDE SEQUENCE [LARGE SCALE GENOMIC DNA]</scope>
    <source>
        <strain evidence="2 3">DSM 44624</strain>
    </source>
</reference>
<evidence type="ECO:0000313" key="1">
    <source>
        <dbReference type="EMBL" id="BBZ10574.1"/>
    </source>
</evidence>
<dbReference type="RefSeq" id="WP_083130254.1">
    <property type="nucleotide sequence ID" value="NZ_AP022606.1"/>
</dbReference>
<evidence type="ECO:0000313" key="4">
    <source>
        <dbReference type="Proteomes" id="UP000467379"/>
    </source>
</evidence>
<evidence type="ECO:0000313" key="3">
    <source>
        <dbReference type="Proteomes" id="UP000192441"/>
    </source>
</evidence>
<organism evidence="2 3">
    <name type="scientific">Mycobacterium branderi</name>
    <dbReference type="NCBI Taxonomy" id="43348"/>
    <lineage>
        <taxon>Bacteria</taxon>
        <taxon>Bacillati</taxon>
        <taxon>Actinomycetota</taxon>
        <taxon>Actinomycetes</taxon>
        <taxon>Mycobacteriales</taxon>
        <taxon>Mycobacteriaceae</taxon>
        <taxon>Mycobacterium</taxon>
    </lineage>
</organism>
<dbReference type="Proteomes" id="UP000192441">
    <property type="component" value="Unassembled WGS sequence"/>
</dbReference>
<dbReference type="EMBL" id="AP022606">
    <property type="protein sequence ID" value="BBZ10574.1"/>
    <property type="molecule type" value="Genomic_DNA"/>
</dbReference>
<name>A0A7I7VYZ2_9MYCO</name>
<dbReference type="OrthoDB" id="583431at2"/>
<reference evidence="1 4" key="2">
    <citation type="journal article" date="2019" name="Emerg. Microbes Infect.">
        <title>Comprehensive subspecies identification of 175 nontuberculous mycobacteria species based on 7547 genomic profiles.</title>
        <authorList>
            <person name="Matsumoto Y."/>
            <person name="Kinjo T."/>
            <person name="Motooka D."/>
            <person name="Nabeya D."/>
            <person name="Jung N."/>
            <person name="Uechi K."/>
            <person name="Horii T."/>
            <person name="Iida T."/>
            <person name="Fujita J."/>
            <person name="Nakamura S."/>
        </authorList>
    </citation>
    <scope>NUCLEOTIDE SEQUENCE [LARGE SCALE GENOMIC DNA]</scope>
    <source>
        <strain evidence="1 4">JCM 12687</strain>
    </source>
</reference>
<proteinExistence type="predicted"/>